<feature type="region of interest" description="Disordered" evidence="1">
    <location>
        <begin position="29"/>
        <end position="48"/>
    </location>
</feature>
<name>A0A7E4VK65_PANRE</name>
<evidence type="ECO:0000313" key="3">
    <source>
        <dbReference type="WBParaSite" id="Pan_g22162.t2"/>
    </source>
</evidence>
<sequence>MDARHGGSGGTAPEREVFLRVPAATTGARVRSATISSRPHQLGNGHGVGNRRALPEVQNLQAWMLPLTPGFLPSPIHPRKLSVRDERVFFDQDQPPHATEMLREVAKLATFPAVGVLSKATSPKPTRRAAQLSSVLQRRRRSVKGQFHCQHFDVKLIPEGLRLKYIPFKSGSWPPKKLGRSRIAAMVAAPSVSPGSPICPQGLGRSANANFTCF</sequence>
<evidence type="ECO:0000256" key="1">
    <source>
        <dbReference type="SAM" id="MobiDB-lite"/>
    </source>
</evidence>
<proteinExistence type="predicted"/>
<dbReference type="Proteomes" id="UP000492821">
    <property type="component" value="Unassembled WGS sequence"/>
</dbReference>
<dbReference type="AlphaFoldDB" id="A0A7E4VK65"/>
<accession>A0A7E4VK65</accession>
<dbReference type="WBParaSite" id="Pan_g22162.t2">
    <property type="protein sequence ID" value="Pan_g22162.t2"/>
    <property type="gene ID" value="Pan_g22162"/>
</dbReference>
<keyword evidence="2" id="KW-1185">Reference proteome</keyword>
<reference evidence="2" key="1">
    <citation type="journal article" date="2013" name="Genetics">
        <title>The draft genome and transcriptome of Panagrellus redivivus are shaped by the harsh demands of a free-living lifestyle.</title>
        <authorList>
            <person name="Srinivasan J."/>
            <person name="Dillman A.R."/>
            <person name="Macchietto M.G."/>
            <person name="Heikkinen L."/>
            <person name="Lakso M."/>
            <person name="Fracchia K.M."/>
            <person name="Antoshechkin I."/>
            <person name="Mortazavi A."/>
            <person name="Wong G."/>
            <person name="Sternberg P.W."/>
        </authorList>
    </citation>
    <scope>NUCLEOTIDE SEQUENCE [LARGE SCALE GENOMIC DNA]</scope>
    <source>
        <strain evidence="2">MT8872</strain>
    </source>
</reference>
<protein>
    <submittedName>
        <fullName evidence="3">Uncharacterized protein</fullName>
    </submittedName>
</protein>
<organism evidence="2 3">
    <name type="scientific">Panagrellus redivivus</name>
    <name type="common">Microworm</name>
    <dbReference type="NCBI Taxonomy" id="6233"/>
    <lineage>
        <taxon>Eukaryota</taxon>
        <taxon>Metazoa</taxon>
        <taxon>Ecdysozoa</taxon>
        <taxon>Nematoda</taxon>
        <taxon>Chromadorea</taxon>
        <taxon>Rhabditida</taxon>
        <taxon>Tylenchina</taxon>
        <taxon>Panagrolaimomorpha</taxon>
        <taxon>Panagrolaimoidea</taxon>
        <taxon>Panagrolaimidae</taxon>
        <taxon>Panagrellus</taxon>
    </lineage>
</organism>
<reference evidence="3" key="2">
    <citation type="submission" date="2020-10" db="UniProtKB">
        <authorList>
            <consortium name="WormBaseParasite"/>
        </authorList>
    </citation>
    <scope>IDENTIFICATION</scope>
</reference>
<evidence type="ECO:0000313" key="2">
    <source>
        <dbReference type="Proteomes" id="UP000492821"/>
    </source>
</evidence>